<evidence type="ECO:0000313" key="2">
    <source>
        <dbReference type="EMBL" id="MFC3325412.1"/>
    </source>
</evidence>
<accession>A0ABV7MWD7</accession>
<comment type="caution">
    <text evidence="2">The sequence shown here is derived from an EMBL/GenBank/DDBJ whole genome shotgun (WGS) entry which is preliminary data.</text>
</comment>
<feature type="region of interest" description="Disordered" evidence="1">
    <location>
        <begin position="60"/>
        <end position="84"/>
    </location>
</feature>
<dbReference type="EMBL" id="JBHRVD010000001">
    <property type="protein sequence ID" value="MFC3325412.1"/>
    <property type="molecule type" value="Genomic_DNA"/>
</dbReference>
<feature type="compositionally biased region" description="Basic residues" evidence="1">
    <location>
        <begin position="74"/>
        <end position="84"/>
    </location>
</feature>
<keyword evidence="3" id="KW-1185">Reference proteome</keyword>
<evidence type="ECO:0008006" key="4">
    <source>
        <dbReference type="Google" id="ProtNLM"/>
    </source>
</evidence>
<dbReference type="RefSeq" id="WP_378983157.1">
    <property type="nucleotide sequence ID" value="NZ_JBHRVD010000001.1"/>
</dbReference>
<proteinExistence type="predicted"/>
<reference evidence="3" key="1">
    <citation type="journal article" date="2019" name="Int. J. Syst. Evol. Microbiol.">
        <title>The Global Catalogue of Microorganisms (GCM) 10K type strain sequencing project: providing services to taxonomists for standard genome sequencing and annotation.</title>
        <authorList>
            <consortium name="The Broad Institute Genomics Platform"/>
            <consortium name="The Broad Institute Genome Sequencing Center for Infectious Disease"/>
            <person name="Wu L."/>
            <person name="Ma J."/>
        </authorList>
    </citation>
    <scope>NUCLEOTIDE SEQUENCE [LARGE SCALE GENOMIC DNA]</scope>
    <source>
        <strain evidence="3">ICMP 19515</strain>
    </source>
</reference>
<feature type="compositionally biased region" description="Basic and acidic residues" evidence="1">
    <location>
        <begin position="23"/>
        <end position="36"/>
    </location>
</feature>
<evidence type="ECO:0000256" key="1">
    <source>
        <dbReference type="SAM" id="MobiDB-lite"/>
    </source>
</evidence>
<evidence type="ECO:0000313" key="3">
    <source>
        <dbReference type="Proteomes" id="UP001595648"/>
    </source>
</evidence>
<sequence length="84" mass="9385">MIEVAPVPKPAHLQDGAPRMNRAKVDTERDERAKRESQIVIAAERAAREEKTTRLRALRLAAQRADEPASAKIKPTRRRTGSTS</sequence>
<organism evidence="2 3">
    <name type="scientific">Mesorhizobium cantuariense</name>
    <dbReference type="NCBI Taxonomy" id="1300275"/>
    <lineage>
        <taxon>Bacteria</taxon>
        <taxon>Pseudomonadati</taxon>
        <taxon>Pseudomonadota</taxon>
        <taxon>Alphaproteobacteria</taxon>
        <taxon>Hyphomicrobiales</taxon>
        <taxon>Phyllobacteriaceae</taxon>
        <taxon>Mesorhizobium</taxon>
    </lineage>
</organism>
<protein>
    <recommendedName>
        <fullName evidence="4">Transcriptional regulator</fullName>
    </recommendedName>
</protein>
<gene>
    <name evidence="2" type="ORF">ACFOJ9_27110</name>
</gene>
<dbReference type="Proteomes" id="UP001595648">
    <property type="component" value="Unassembled WGS sequence"/>
</dbReference>
<name>A0ABV7MWD7_9HYPH</name>
<feature type="region of interest" description="Disordered" evidence="1">
    <location>
        <begin position="1"/>
        <end position="36"/>
    </location>
</feature>